<feature type="binding site" evidence="9">
    <location>
        <begin position="296"/>
        <end position="297"/>
    </location>
    <ligand>
        <name>ATP</name>
        <dbReference type="ChEBI" id="CHEBI:30616"/>
    </ligand>
</feature>
<comment type="caution">
    <text evidence="9">Lacks conserved residue(s) required for the propagation of feature annotation.</text>
</comment>
<dbReference type="InterPro" id="IPR011035">
    <property type="entry name" value="Ribosomal_bL25/Gln-tRNA_synth"/>
</dbReference>
<dbReference type="InterPro" id="IPR020056">
    <property type="entry name" value="Rbsml_bL25/Gln-tRNA_synth_N"/>
</dbReference>
<evidence type="ECO:0000256" key="8">
    <source>
        <dbReference type="ARBA" id="ARBA00048270"/>
    </source>
</evidence>
<dbReference type="PROSITE" id="PS00178">
    <property type="entry name" value="AA_TRNA_LIGASE_I"/>
    <property type="match status" value="1"/>
</dbReference>
<dbReference type="RefSeq" id="WP_104143533.1">
    <property type="nucleotide sequence ID" value="NZ_PREU01000004.1"/>
</dbReference>
<feature type="short sequence motif" description="'HIGH' region" evidence="9">
    <location>
        <begin position="59"/>
        <end position="69"/>
    </location>
</feature>
<keyword evidence="6 9" id="KW-0648">Protein biosynthesis</keyword>
<dbReference type="PANTHER" id="PTHR43097">
    <property type="entry name" value="GLUTAMINE-TRNA LIGASE"/>
    <property type="match status" value="1"/>
</dbReference>
<evidence type="ECO:0000259" key="14">
    <source>
        <dbReference type="Pfam" id="PF20974"/>
    </source>
</evidence>
<dbReference type="GO" id="GO:0005829">
    <property type="term" value="C:cytosol"/>
    <property type="evidence" value="ECO:0007669"/>
    <property type="project" value="TreeGrafter"/>
</dbReference>
<feature type="binding site" evidence="9">
    <location>
        <position position="242"/>
    </location>
    <ligand>
        <name>L-glutamine</name>
        <dbReference type="ChEBI" id="CHEBI:58359"/>
    </ligand>
</feature>
<feature type="domain" description="tRNA synthetases class I (E and Q) anti-codon binding" evidence="14">
    <location>
        <begin position="494"/>
        <end position="565"/>
    </location>
</feature>
<evidence type="ECO:0000256" key="7">
    <source>
        <dbReference type="ARBA" id="ARBA00023146"/>
    </source>
</evidence>
<dbReference type="InterPro" id="IPR014729">
    <property type="entry name" value="Rossmann-like_a/b/a_fold"/>
</dbReference>
<reference evidence="15 16" key="1">
    <citation type="submission" date="2018-02" db="EMBL/GenBank/DDBJ databases">
        <title>Draft Genome of Achromobacter spanius stain 6.</title>
        <authorList>
            <person name="Gunasekera T.S."/>
            <person name="Radwan O."/>
            <person name="Ruiz O.N."/>
        </authorList>
    </citation>
    <scope>NUCLEOTIDE SEQUENCE [LARGE SCALE GENOMIC DNA]</scope>
    <source>
        <strain evidence="15 16">6</strain>
    </source>
</reference>
<feature type="domain" description="Glutamyl/glutaminyl-tRNA synthetase class Ib anti-codon binding" evidence="13">
    <location>
        <begin position="375"/>
        <end position="474"/>
    </location>
</feature>
<feature type="short sequence motif" description="'KMSKS' region" evidence="9">
    <location>
        <begin position="303"/>
        <end position="307"/>
    </location>
</feature>
<feature type="domain" description="Glutamyl/glutaminyl-tRNA synthetase class Ib catalytic" evidence="12">
    <location>
        <begin position="53"/>
        <end position="372"/>
    </location>
</feature>
<dbReference type="InterPro" id="IPR020058">
    <property type="entry name" value="Glu/Gln-tRNA-synth_Ib_cat-dom"/>
</dbReference>
<dbReference type="PANTHER" id="PTHR43097:SF5">
    <property type="entry name" value="GLUTAMATE--TRNA LIGASE"/>
    <property type="match status" value="1"/>
</dbReference>
<dbReference type="NCBIfam" id="TIGR00440">
    <property type="entry name" value="glnS"/>
    <property type="match status" value="1"/>
</dbReference>
<dbReference type="Gene3D" id="2.40.240.10">
    <property type="entry name" value="Ribosomal Protein L25, Chain P"/>
    <property type="match status" value="2"/>
</dbReference>
<evidence type="ECO:0000256" key="2">
    <source>
        <dbReference type="ARBA" id="ARBA00022490"/>
    </source>
</evidence>
<dbReference type="GO" id="GO:0006425">
    <property type="term" value="P:glutaminyl-tRNA aminoacylation"/>
    <property type="evidence" value="ECO:0007669"/>
    <property type="project" value="UniProtKB-UniRule"/>
</dbReference>
<gene>
    <name evidence="9" type="primary">glnS</name>
    <name evidence="15" type="ORF">C4E15_10860</name>
</gene>
<dbReference type="NCBIfam" id="NF011291">
    <property type="entry name" value="PRK14703.1"/>
    <property type="match status" value="1"/>
</dbReference>
<feature type="binding site" evidence="9">
    <location>
        <begin position="66"/>
        <end position="72"/>
    </location>
    <ligand>
        <name>ATP</name>
        <dbReference type="ChEBI" id="CHEBI:30616"/>
    </ligand>
</feature>
<sequence length="589" mass="66407">MTSATTPTPAASNFLLNIVQDDLEANRFQGKRWAGKPGPAAVQEQGDPDPARIRTRFPPEPNGYLHIGHAKSICVNFGLARDFGGVCHLRFDDTNPEKEDQEYVDAIIEAVRWLGFDWKAADGKENLYFASDYFGYMYEFAEALVQAGHAYVDEQSPEEIRANRGTLTEPGTDSPWRNRPAAESIALLREMRDGKHPDGSLVLRAKINMASPNINLRDPVMYRVRHATHHRTGNQWCIYPMYSWAHPVEDALEGITHSVCTLEFEDQRPFYDWILTRLAELGKLAQPLPHQYEFARLNLSYVVTSKRKLLQLVREGHVDGWDDPRMPTIFGLRRRGYTPASIRLFCDRTAVSKSDSRIDYSLLEQAVRDDLDPIAARSVAVLDPIKLVITNYPEGQSEPCTAPRNPHAPEAGVREFPLSRELWIERDDFREEAPKKYFRLFPGNTVRLKYGYVVRCTGFTKNEAGEIVEVQAEYLPETKSGTPGADSVKVKGNITWVSAAHAVPAQIHLYDRLFADARPDGGDKDFLTCLNPNSKQTVTAWLEPGTVATPGATWQFERLGYFTADLKESTPDAPVLNRIVTLRDSWAQG</sequence>
<keyword evidence="7 9" id="KW-0030">Aminoacyl-tRNA synthetase</keyword>
<evidence type="ECO:0000313" key="16">
    <source>
        <dbReference type="Proteomes" id="UP000239990"/>
    </source>
</evidence>
<evidence type="ECO:0000256" key="1">
    <source>
        <dbReference type="ARBA" id="ARBA00005594"/>
    </source>
</evidence>
<evidence type="ECO:0000259" key="13">
    <source>
        <dbReference type="Pfam" id="PF03950"/>
    </source>
</evidence>
<dbReference type="SUPFAM" id="SSF50715">
    <property type="entry name" value="Ribosomal protein L25-like"/>
    <property type="match status" value="1"/>
</dbReference>
<evidence type="ECO:0000256" key="10">
    <source>
        <dbReference type="RuleBase" id="RU363037"/>
    </source>
</evidence>
<keyword evidence="4 9" id="KW-0547">Nucleotide-binding</keyword>
<comment type="catalytic activity">
    <reaction evidence="8 9">
        <text>tRNA(Gln) + L-glutamine + ATP = L-glutaminyl-tRNA(Gln) + AMP + diphosphate</text>
        <dbReference type="Rhea" id="RHEA:20121"/>
        <dbReference type="Rhea" id="RHEA-COMP:9662"/>
        <dbReference type="Rhea" id="RHEA-COMP:9681"/>
        <dbReference type="ChEBI" id="CHEBI:30616"/>
        <dbReference type="ChEBI" id="CHEBI:33019"/>
        <dbReference type="ChEBI" id="CHEBI:58359"/>
        <dbReference type="ChEBI" id="CHEBI:78442"/>
        <dbReference type="ChEBI" id="CHEBI:78521"/>
        <dbReference type="ChEBI" id="CHEBI:456215"/>
        <dbReference type="EC" id="6.1.1.18"/>
    </reaction>
</comment>
<dbReference type="Pfam" id="PF00749">
    <property type="entry name" value="tRNA-synt_1c"/>
    <property type="match status" value="1"/>
</dbReference>
<dbReference type="EC" id="6.1.1.18" evidence="9"/>
<evidence type="ECO:0000256" key="5">
    <source>
        <dbReference type="ARBA" id="ARBA00022840"/>
    </source>
</evidence>
<dbReference type="Pfam" id="PF20974">
    <property type="entry name" value="tRNA-synt_1c_C2"/>
    <property type="match status" value="1"/>
</dbReference>
<evidence type="ECO:0000256" key="4">
    <source>
        <dbReference type="ARBA" id="ARBA00022741"/>
    </source>
</evidence>
<comment type="subunit">
    <text evidence="9">Monomer.</text>
</comment>
<dbReference type="GO" id="GO:0005524">
    <property type="term" value="F:ATP binding"/>
    <property type="evidence" value="ECO:0007669"/>
    <property type="project" value="UniProtKB-UniRule"/>
</dbReference>
<dbReference type="GO" id="GO:0006424">
    <property type="term" value="P:glutamyl-tRNA aminoacylation"/>
    <property type="evidence" value="ECO:0007669"/>
    <property type="project" value="UniProtKB-UniRule"/>
</dbReference>
<evidence type="ECO:0000313" key="15">
    <source>
        <dbReference type="EMBL" id="PPA76167.1"/>
    </source>
</evidence>
<dbReference type="Proteomes" id="UP000239990">
    <property type="component" value="Unassembled WGS sequence"/>
</dbReference>
<evidence type="ECO:0000256" key="9">
    <source>
        <dbReference type="HAMAP-Rule" id="MF_00126"/>
    </source>
</evidence>
<proteinExistence type="inferred from homology"/>
<feature type="binding site" evidence="9">
    <location>
        <position position="261"/>
    </location>
    <ligand>
        <name>ATP</name>
        <dbReference type="ChEBI" id="CHEBI:30616"/>
    </ligand>
</feature>
<dbReference type="FunFam" id="3.40.50.620:FF:000037">
    <property type="entry name" value="Glutamine--tRNA ligase cytoplasmic"/>
    <property type="match status" value="1"/>
</dbReference>
<dbReference type="AlphaFoldDB" id="A0A2S5GSV5"/>
<dbReference type="InterPro" id="IPR050132">
    <property type="entry name" value="Gln/Glu-tRNA_Ligase"/>
</dbReference>
<feature type="region of interest" description="Disordered" evidence="11">
    <location>
        <begin position="32"/>
        <end position="51"/>
    </location>
</feature>
<keyword evidence="3 9" id="KW-0436">Ligase</keyword>
<feature type="binding site" evidence="9">
    <location>
        <begin position="60"/>
        <end position="62"/>
    </location>
    <ligand>
        <name>ATP</name>
        <dbReference type="ChEBI" id="CHEBI:30616"/>
    </ligand>
</feature>
<evidence type="ECO:0000256" key="3">
    <source>
        <dbReference type="ARBA" id="ARBA00022598"/>
    </source>
</evidence>
<protein>
    <recommendedName>
        <fullName evidence="9">Glutamine--tRNA ligase</fullName>
        <ecNumber evidence="9">6.1.1.18</ecNumber>
    </recommendedName>
    <alternativeName>
        <fullName evidence="9">Glutaminyl-tRNA synthetase</fullName>
        <shortName evidence="9">GlnRS</shortName>
    </alternativeName>
</protein>
<evidence type="ECO:0000256" key="6">
    <source>
        <dbReference type="ARBA" id="ARBA00022917"/>
    </source>
</evidence>
<dbReference type="PRINTS" id="PR00987">
    <property type="entry name" value="TRNASYNTHGLU"/>
</dbReference>
<comment type="caution">
    <text evidence="15">The sequence shown here is derived from an EMBL/GenBank/DDBJ whole genome shotgun (WGS) entry which is preliminary data.</text>
</comment>
<dbReference type="InterPro" id="IPR049437">
    <property type="entry name" value="tRNA-synt_1c_C2"/>
</dbReference>
<keyword evidence="2 9" id="KW-0963">Cytoplasm</keyword>
<dbReference type="EMBL" id="PREU01000004">
    <property type="protein sequence ID" value="PPA76167.1"/>
    <property type="molecule type" value="Genomic_DNA"/>
</dbReference>
<comment type="subcellular location">
    <subcellularLocation>
        <location evidence="9">Cytoplasm</location>
    </subcellularLocation>
</comment>
<dbReference type="Pfam" id="PF03950">
    <property type="entry name" value="tRNA-synt_1c_C"/>
    <property type="match status" value="1"/>
</dbReference>
<feature type="binding site" evidence="9">
    <location>
        <position position="92"/>
    </location>
    <ligand>
        <name>L-glutamine</name>
        <dbReference type="ChEBI" id="CHEBI:58359"/>
    </ligand>
</feature>
<dbReference type="InterPro" id="IPR001412">
    <property type="entry name" value="aa-tRNA-synth_I_CS"/>
</dbReference>
<evidence type="ECO:0000259" key="12">
    <source>
        <dbReference type="Pfam" id="PF00749"/>
    </source>
</evidence>
<dbReference type="InterPro" id="IPR000924">
    <property type="entry name" value="Glu/Gln-tRNA-synth"/>
</dbReference>
<comment type="similarity">
    <text evidence="1 9 10">Belongs to the class-I aminoacyl-tRNA synthetase family.</text>
</comment>
<organism evidence="15 16">
    <name type="scientific">Achromobacter spanius</name>
    <dbReference type="NCBI Taxonomy" id="217203"/>
    <lineage>
        <taxon>Bacteria</taxon>
        <taxon>Pseudomonadati</taxon>
        <taxon>Pseudomonadota</taxon>
        <taxon>Betaproteobacteria</taxon>
        <taxon>Burkholderiales</taxon>
        <taxon>Alcaligenaceae</taxon>
        <taxon>Achromobacter</taxon>
    </lineage>
</organism>
<dbReference type="InterPro" id="IPR020059">
    <property type="entry name" value="Glu/Gln-tRNA-synth_Ib_codon-bd"/>
</dbReference>
<evidence type="ECO:0000256" key="11">
    <source>
        <dbReference type="SAM" id="MobiDB-lite"/>
    </source>
</evidence>
<dbReference type="GO" id="GO:0004819">
    <property type="term" value="F:glutamine-tRNA ligase activity"/>
    <property type="evidence" value="ECO:0007669"/>
    <property type="project" value="UniProtKB-UniRule"/>
</dbReference>
<dbReference type="OrthoDB" id="9801560at2"/>
<keyword evidence="5 9" id="KW-0067">ATP-binding</keyword>
<dbReference type="InterPro" id="IPR022861">
    <property type="entry name" value="Gln_tRNA_ligase_bac"/>
</dbReference>
<dbReference type="HAMAP" id="MF_00126">
    <property type="entry name" value="Gln_tRNA_synth"/>
    <property type="match status" value="1"/>
</dbReference>
<dbReference type="Gene3D" id="3.40.50.620">
    <property type="entry name" value="HUPs"/>
    <property type="match status" value="1"/>
</dbReference>
<dbReference type="SUPFAM" id="SSF52374">
    <property type="entry name" value="Nucleotidylyl transferase"/>
    <property type="match status" value="1"/>
</dbReference>
<accession>A0A2S5GSV5</accession>
<name>A0A2S5GSV5_9BURK</name>
<dbReference type="InterPro" id="IPR004514">
    <property type="entry name" value="Gln-tRNA-synth"/>
</dbReference>